<keyword evidence="8" id="KW-1133">Transmembrane helix</keyword>
<accession>H2YWB4</accession>
<dbReference type="Ensembl" id="ENSCSAVT00000009743.1">
    <property type="protein sequence ID" value="ENSCSAVP00000009625.1"/>
    <property type="gene ID" value="ENSCSAVG00000005648.1"/>
</dbReference>
<reference evidence="17" key="1">
    <citation type="submission" date="2003-08" db="EMBL/GenBank/DDBJ databases">
        <authorList>
            <person name="Birren B."/>
            <person name="Nusbaum C."/>
            <person name="Abebe A."/>
            <person name="Abouelleil A."/>
            <person name="Adekoya E."/>
            <person name="Ait-zahra M."/>
            <person name="Allen N."/>
            <person name="Allen T."/>
            <person name="An P."/>
            <person name="Anderson M."/>
            <person name="Anderson S."/>
            <person name="Arachchi H."/>
            <person name="Armbruster J."/>
            <person name="Bachantsang P."/>
            <person name="Baldwin J."/>
            <person name="Barry A."/>
            <person name="Bayul T."/>
            <person name="Blitshsteyn B."/>
            <person name="Bloom T."/>
            <person name="Blye J."/>
            <person name="Boguslavskiy L."/>
            <person name="Borowsky M."/>
            <person name="Boukhgalter B."/>
            <person name="Brunache A."/>
            <person name="Butler J."/>
            <person name="Calixte N."/>
            <person name="Calvo S."/>
            <person name="Camarata J."/>
            <person name="Campo K."/>
            <person name="Chang J."/>
            <person name="Cheshatsang Y."/>
            <person name="Citroen M."/>
            <person name="Collymore A."/>
            <person name="Considine T."/>
            <person name="Cook A."/>
            <person name="Cooke P."/>
            <person name="Corum B."/>
            <person name="Cuomo C."/>
            <person name="David R."/>
            <person name="Dawoe T."/>
            <person name="Degray S."/>
            <person name="Dodge S."/>
            <person name="Dooley K."/>
            <person name="Dorje P."/>
            <person name="Dorjee K."/>
            <person name="Dorris L."/>
            <person name="Duffey N."/>
            <person name="Dupes A."/>
            <person name="Elkins T."/>
            <person name="Engels R."/>
            <person name="Erickson J."/>
            <person name="Farina A."/>
            <person name="Faro S."/>
            <person name="Ferreira P."/>
            <person name="Fischer H."/>
            <person name="Fitzgerald M."/>
            <person name="Foley K."/>
            <person name="Gage D."/>
            <person name="Galagan J."/>
            <person name="Gearin G."/>
            <person name="Gnerre S."/>
            <person name="Gnirke A."/>
            <person name="Goyette A."/>
            <person name="Graham J."/>
            <person name="Grandbois E."/>
            <person name="Gyaltsen K."/>
            <person name="Hafez N."/>
            <person name="Hagopian D."/>
            <person name="Hagos B."/>
            <person name="Hall J."/>
            <person name="Hatcher B."/>
            <person name="Heller A."/>
            <person name="Higgins H."/>
            <person name="Honan T."/>
            <person name="Horn A."/>
            <person name="Houde N."/>
            <person name="Hughes L."/>
            <person name="Hulme W."/>
            <person name="Husby E."/>
            <person name="Iliev I."/>
            <person name="Jaffe D."/>
            <person name="Jones C."/>
            <person name="Kamal M."/>
            <person name="Kamat A."/>
            <person name="Kamvysselis M."/>
            <person name="Karlsson E."/>
            <person name="Kells C."/>
            <person name="Kieu A."/>
            <person name="Kisner P."/>
            <person name="Kodira C."/>
            <person name="Kulbokas E."/>
            <person name="Labutti K."/>
            <person name="Lama D."/>
            <person name="Landers T."/>
            <person name="Leger J."/>
            <person name="Levine S."/>
            <person name="Lewis D."/>
            <person name="Lewis T."/>
            <person name="Lindblad-toh K."/>
            <person name="Liu X."/>
            <person name="Lokyitsang T."/>
            <person name="Lokyitsang Y."/>
            <person name="Lucien O."/>
            <person name="Lui A."/>
            <person name="Ma L.J."/>
            <person name="Mabbitt R."/>
            <person name="Macdonald J."/>
            <person name="Maclean C."/>
            <person name="Major J."/>
            <person name="Manning J."/>
            <person name="Marabella R."/>
            <person name="Maru K."/>
            <person name="Matthews C."/>
            <person name="Mauceli E."/>
            <person name="Mccarthy M."/>
            <person name="Mcdonough S."/>
            <person name="Mcghee T."/>
            <person name="Meldrim J."/>
            <person name="Meneus L."/>
            <person name="Mesirov J."/>
            <person name="Mihalev A."/>
            <person name="Mihova T."/>
            <person name="Mikkelsen T."/>
            <person name="Mlenga V."/>
            <person name="Moru K."/>
            <person name="Mozes J."/>
            <person name="Mulrain L."/>
            <person name="Munson G."/>
            <person name="Naylor J."/>
            <person name="Newes C."/>
            <person name="Nguyen C."/>
            <person name="Nguyen N."/>
            <person name="Nguyen T."/>
            <person name="Nicol R."/>
            <person name="Nielsen C."/>
            <person name="Nizzari M."/>
            <person name="Norbu C."/>
            <person name="Norbu N."/>
            <person name="O'donnell P."/>
            <person name="Okoawo O."/>
            <person name="O'leary S."/>
            <person name="Omotosho B."/>
            <person name="O'neill K."/>
            <person name="Osman S."/>
            <person name="Parker S."/>
            <person name="Perrin D."/>
            <person name="Phunkhang P."/>
            <person name="Piqani B."/>
            <person name="Purcell S."/>
            <person name="Rachupka T."/>
            <person name="Ramasamy U."/>
            <person name="Rameau R."/>
            <person name="Ray V."/>
            <person name="Raymond C."/>
            <person name="Retta R."/>
            <person name="Richardson S."/>
            <person name="Rise C."/>
            <person name="Rodriguez J."/>
            <person name="Rogers J."/>
            <person name="Rogov P."/>
            <person name="Rutman M."/>
            <person name="Schupbach R."/>
            <person name="Seaman C."/>
            <person name="Settipalli S."/>
            <person name="Sharpe T."/>
            <person name="Sheridan J."/>
            <person name="Sherpa N."/>
            <person name="Shi J."/>
            <person name="Smirnov S."/>
            <person name="Smith C."/>
            <person name="Sougnez C."/>
            <person name="Spencer B."/>
            <person name="Stalker J."/>
            <person name="Stange-thomann N."/>
            <person name="Stavropoulos S."/>
            <person name="Stetson K."/>
            <person name="Stone C."/>
            <person name="Stone S."/>
            <person name="Stubbs M."/>
            <person name="Talamas J."/>
            <person name="Tchuinga P."/>
            <person name="Tenzing P."/>
            <person name="Tesfaye S."/>
            <person name="Theodore J."/>
            <person name="Thoulutsang Y."/>
            <person name="Topham K."/>
            <person name="Towey S."/>
            <person name="Tsamla T."/>
            <person name="Tsomo N."/>
            <person name="Vallee D."/>
            <person name="Vassiliev H."/>
            <person name="Venkataraman V."/>
            <person name="Vinson J."/>
            <person name="Vo A."/>
            <person name="Wade C."/>
            <person name="Wang S."/>
            <person name="Wangchuk T."/>
            <person name="Wangdi T."/>
            <person name="Whittaker C."/>
            <person name="Wilkinson J."/>
            <person name="Wu Y."/>
            <person name="Wyman D."/>
            <person name="Yadav S."/>
            <person name="Yang S."/>
            <person name="Yang X."/>
            <person name="Yeager S."/>
            <person name="Yee E."/>
            <person name="Young G."/>
            <person name="Zainoun J."/>
            <person name="Zembeck L."/>
            <person name="Zimmer A."/>
            <person name="Zody M."/>
            <person name="Lander E."/>
        </authorList>
    </citation>
    <scope>NUCLEOTIDE SEQUENCE [LARGE SCALE GENOMIC DNA]</scope>
</reference>
<evidence type="ECO:0000259" key="15">
    <source>
        <dbReference type="Pfam" id="PF17039"/>
    </source>
</evidence>
<comment type="pathway">
    <text evidence="2">Protein modification; protein glycosylation.</text>
</comment>
<keyword evidence="17" id="KW-1185">Reference proteome</keyword>
<comment type="catalytic activity">
    <reaction evidence="12">
        <text>L-seryl-[protein] + GDP-beta-L-fucose = 3-O-(alpha-L-fucosyl)-L-seryl-[protein] + GDP + H(+)</text>
        <dbReference type="Rhea" id="RHEA:63644"/>
        <dbReference type="Rhea" id="RHEA-COMP:9863"/>
        <dbReference type="Rhea" id="RHEA-COMP:17914"/>
        <dbReference type="ChEBI" id="CHEBI:15378"/>
        <dbReference type="ChEBI" id="CHEBI:29999"/>
        <dbReference type="ChEBI" id="CHEBI:57273"/>
        <dbReference type="ChEBI" id="CHEBI:58189"/>
        <dbReference type="ChEBI" id="CHEBI:189632"/>
        <dbReference type="EC" id="2.4.1.221"/>
    </reaction>
    <physiologicalReaction direction="left-to-right" evidence="12">
        <dbReference type="Rhea" id="RHEA:63645"/>
    </physiologicalReaction>
</comment>
<dbReference type="OMA" id="TMSYKRT"/>
<dbReference type="GO" id="GO:0005789">
    <property type="term" value="C:endoplasmic reticulum membrane"/>
    <property type="evidence" value="ECO:0007669"/>
    <property type="project" value="UniProtKB-SubCell"/>
</dbReference>
<name>H2YWB4_CIOSA</name>
<evidence type="ECO:0000256" key="12">
    <source>
        <dbReference type="ARBA" id="ARBA00048647"/>
    </source>
</evidence>
<evidence type="ECO:0000256" key="1">
    <source>
        <dbReference type="ARBA" id="ARBA00004648"/>
    </source>
</evidence>
<dbReference type="GO" id="GO:0046920">
    <property type="term" value="F:alpha-(1-&gt;3)-fucosyltransferase activity"/>
    <property type="evidence" value="ECO:0007669"/>
    <property type="project" value="TreeGrafter"/>
</dbReference>
<reference evidence="16" key="3">
    <citation type="submission" date="2025-09" db="UniProtKB">
        <authorList>
            <consortium name="Ensembl"/>
        </authorList>
    </citation>
    <scope>IDENTIFICATION</scope>
</reference>
<evidence type="ECO:0000313" key="17">
    <source>
        <dbReference type="Proteomes" id="UP000007875"/>
    </source>
</evidence>
<dbReference type="STRING" id="51511.ENSCSAVP00000009625"/>
<dbReference type="InParanoid" id="H2YWB4"/>
<evidence type="ECO:0000256" key="11">
    <source>
        <dbReference type="ARBA" id="ARBA00047273"/>
    </source>
</evidence>
<comment type="catalytic activity">
    <reaction evidence="11">
        <text>L-threonyl-[protein] + GDP-beta-L-fucose = 3-O-(alpha-L-fucosyl)-L-threonyl-[protein] + GDP + H(+)</text>
        <dbReference type="Rhea" id="RHEA:70491"/>
        <dbReference type="Rhea" id="RHEA-COMP:11060"/>
        <dbReference type="Rhea" id="RHEA-COMP:17915"/>
        <dbReference type="ChEBI" id="CHEBI:15378"/>
        <dbReference type="ChEBI" id="CHEBI:30013"/>
        <dbReference type="ChEBI" id="CHEBI:57273"/>
        <dbReference type="ChEBI" id="CHEBI:58189"/>
        <dbReference type="ChEBI" id="CHEBI:189631"/>
        <dbReference type="EC" id="2.4.1.221"/>
    </reaction>
    <physiologicalReaction direction="left-to-right" evidence="11">
        <dbReference type="Rhea" id="RHEA:70492"/>
    </physiologicalReaction>
</comment>
<dbReference type="PANTHER" id="PTHR11929:SF145">
    <property type="entry name" value="ALPHA-(1,3)-FUCOSYLTRANSFERASE FUT-1"/>
    <property type="match status" value="1"/>
</dbReference>
<evidence type="ECO:0000256" key="9">
    <source>
        <dbReference type="ARBA" id="ARBA00023136"/>
    </source>
</evidence>
<feature type="domain" description="Fucosyltransferase N-terminal" evidence="15">
    <location>
        <begin position="8"/>
        <end position="114"/>
    </location>
</feature>
<dbReference type="PANTHER" id="PTHR11929">
    <property type="entry name" value="ALPHA- 1,3 -FUCOSYLTRANSFERASE"/>
    <property type="match status" value="1"/>
</dbReference>
<comment type="similarity">
    <text evidence="3 13">Belongs to the glycosyltransferase 10 family.</text>
</comment>
<dbReference type="InterPro" id="IPR038577">
    <property type="entry name" value="GT10-like_C_sf"/>
</dbReference>
<organism evidence="16 17">
    <name type="scientific">Ciona savignyi</name>
    <name type="common">Pacific transparent sea squirt</name>
    <dbReference type="NCBI Taxonomy" id="51511"/>
    <lineage>
        <taxon>Eukaryota</taxon>
        <taxon>Metazoa</taxon>
        <taxon>Chordata</taxon>
        <taxon>Tunicata</taxon>
        <taxon>Ascidiacea</taxon>
        <taxon>Phlebobranchia</taxon>
        <taxon>Cionidae</taxon>
        <taxon>Ciona</taxon>
    </lineage>
</organism>
<keyword evidence="4 13" id="KW-0328">Glycosyltransferase</keyword>
<dbReference type="AlphaFoldDB" id="H2YWB4"/>
<dbReference type="GO" id="GO:0032580">
    <property type="term" value="C:Golgi cisterna membrane"/>
    <property type="evidence" value="ECO:0007669"/>
    <property type="project" value="UniProtKB-SubCell"/>
</dbReference>
<dbReference type="InterPro" id="IPR055270">
    <property type="entry name" value="Glyco_tran_10_C"/>
</dbReference>
<dbReference type="Gene3D" id="3.40.50.11660">
    <property type="entry name" value="Glycosyl transferase family 10, C-terminal domain"/>
    <property type="match status" value="1"/>
</dbReference>
<evidence type="ECO:0000256" key="6">
    <source>
        <dbReference type="ARBA" id="ARBA00022692"/>
    </source>
</evidence>
<protein>
    <recommendedName>
        <fullName evidence="13">Fucosyltransferase</fullName>
        <ecNumber evidence="13">2.4.1.-</ecNumber>
    </recommendedName>
</protein>
<dbReference type="GeneTree" id="ENSGT00940000159014"/>
<evidence type="ECO:0000313" key="16">
    <source>
        <dbReference type="Ensembl" id="ENSCSAVP00000009625.1"/>
    </source>
</evidence>
<evidence type="ECO:0000256" key="4">
    <source>
        <dbReference type="ARBA" id="ARBA00022676"/>
    </source>
</evidence>
<keyword evidence="10" id="KW-0325">Glycoprotein</keyword>
<evidence type="ECO:0000256" key="5">
    <source>
        <dbReference type="ARBA" id="ARBA00022679"/>
    </source>
</evidence>
<evidence type="ECO:0000256" key="13">
    <source>
        <dbReference type="RuleBase" id="RU003832"/>
    </source>
</evidence>
<dbReference type="InterPro" id="IPR031481">
    <property type="entry name" value="Glyco_tran_10_N"/>
</dbReference>
<dbReference type="Pfam" id="PF17039">
    <property type="entry name" value="Glyco_tran_10_N"/>
    <property type="match status" value="1"/>
</dbReference>
<dbReference type="GO" id="GO:0046922">
    <property type="term" value="F:peptide-O-fucosyltransferase activity"/>
    <property type="evidence" value="ECO:0007669"/>
    <property type="project" value="UniProtKB-EC"/>
</dbReference>
<dbReference type="InterPro" id="IPR001503">
    <property type="entry name" value="Glyco_trans_10"/>
</dbReference>
<reference evidence="16" key="2">
    <citation type="submission" date="2025-08" db="UniProtKB">
        <authorList>
            <consortium name="Ensembl"/>
        </authorList>
    </citation>
    <scope>IDENTIFICATION</scope>
</reference>
<dbReference type="SUPFAM" id="SSF53756">
    <property type="entry name" value="UDP-Glycosyltransferase/glycogen phosphorylase"/>
    <property type="match status" value="1"/>
</dbReference>
<dbReference type="Pfam" id="PF00852">
    <property type="entry name" value="Glyco_transf_10"/>
    <property type="match status" value="1"/>
</dbReference>
<dbReference type="FunFam" id="3.40.50.11660:FF:000002">
    <property type="entry name" value="Alpha-(1,3)-fucosyltransferase"/>
    <property type="match status" value="1"/>
</dbReference>
<evidence type="ECO:0000259" key="14">
    <source>
        <dbReference type="Pfam" id="PF00852"/>
    </source>
</evidence>
<keyword evidence="6 13" id="KW-0812">Transmembrane</keyword>
<comment type="subcellular location">
    <subcellularLocation>
        <location evidence="1">Endoplasmic reticulum membrane</location>
        <topology evidence="1">Single-pass type II membrane protein</topology>
    </subcellularLocation>
    <subcellularLocation>
        <location evidence="13">Golgi apparatus</location>
        <location evidence="13">Golgi stack membrane</location>
        <topology evidence="13">Single-pass type II membrane protein</topology>
    </subcellularLocation>
</comment>
<sequence>DASARTIPLILIYYKPYDGFKVPPKFQTIAGNECETTFDRSKLAESSGVVLYYSGVLTEGAPAATTRTRDQMYTYFGLEPTWAIQGMDYSVGENHFFNWTMSYKRTSSIYFPYGSIDRLFGDGDQSGNYGADVVQKLLSRKRNDVSAVWFVSNCGNGPGPVLRKKFAESLEFHGLKLDKLGGCYGNYAPNRFGPQFSDLISKYKFYLSFENGFHCHDYITEKLWVNAYSSGAVPIVWGAPKADVKAVAPTNSFIHVDDFKNAKELAEYLILLSSNDTAYAQYFQWRVEATHDATTRKDYDFYQMCNMLWGMRYNRSYVSTIPSIKDWFIGEETPECLAPNEHGVGDMV</sequence>
<evidence type="ECO:0000256" key="2">
    <source>
        <dbReference type="ARBA" id="ARBA00004922"/>
    </source>
</evidence>
<dbReference type="HOGENOM" id="CLU_032075_2_0_1"/>
<keyword evidence="9" id="KW-0472">Membrane</keyword>
<evidence type="ECO:0000256" key="10">
    <source>
        <dbReference type="ARBA" id="ARBA00023180"/>
    </source>
</evidence>
<evidence type="ECO:0000256" key="3">
    <source>
        <dbReference type="ARBA" id="ARBA00008919"/>
    </source>
</evidence>
<evidence type="ECO:0000256" key="7">
    <source>
        <dbReference type="ARBA" id="ARBA00022968"/>
    </source>
</evidence>
<dbReference type="EC" id="2.4.1.-" evidence="13"/>
<proteinExistence type="inferred from homology"/>
<keyword evidence="5 13" id="KW-0808">Transferase</keyword>
<keyword evidence="13" id="KW-0333">Golgi apparatus</keyword>
<dbReference type="eggNOG" id="KOG2619">
    <property type="taxonomic scope" value="Eukaryota"/>
</dbReference>
<evidence type="ECO:0000256" key="8">
    <source>
        <dbReference type="ARBA" id="ARBA00022989"/>
    </source>
</evidence>
<dbReference type="Proteomes" id="UP000007875">
    <property type="component" value="Unassembled WGS sequence"/>
</dbReference>
<feature type="domain" description="Fucosyltransferase C-terminal" evidence="14">
    <location>
        <begin position="145"/>
        <end position="327"/>
    </location>
</feature>
<keyword evidence="7" id="KW-0735">Signal-anchor</keyword>
<dbReference type="UniPathway" id="UPA00378"/>